<reference evidence="1" key="1">
    <citation type="submission" date="2019-08" db="EMBL/GenBank/DDBJ databases">
        <authorList>
            <person name="Kucharzyk K."/>
            <person name="Murdoch R.W."/>
            <person name="Higgins S."/>
            <person name="Loffler F."/>
        </authorList>
    </citation>
    <scope>NUCLEOTIDE SEQUENCE</scope>
</reference>
<accession>A0A645GJ17</accession>
<dbReference type="InterPro" id="IPR036388">
    <property type="entry name" value="WH-like_DNA-bd_sf"/>
</dbReference>
<dbReference type="Gene3D" id="1.10.10.10">
    <property type="entry name" value="Winged helix-like DNA-binding domain superfamily/Winged helix DNA-binding domain"/>
    <property type="match status" value="1"/>
</dbReference>
<gene>
    <name evidence="1" type="ORF">SDC9_171287</name>
</gene>
<name>A0A645GJ17_9ZZZZ</name>
<evidence type="ECO:0000313" key="1">
    <source>
        <dbReference type="EMBL" id="MPN23894.1"/>
    </source>
</evidence>
<dbReference type="AlphaFoldDB" id="A0A645GJ17"/>
<sequence>MEEFYVSDLKGYYESIQMNLPVLYYDGRNAPSDLAPWIEYFVRVMVLAFEKAVTSIKNTAMELDKYLDTDDLNKKDKTLLTYMLRRPNQSFKPKEIAELFSVTPRAISKWAKDWVTKGLIEPASGEKRVTSYFLGQKYRS</sequence>
<organism evidence="1">
    <name type="scientific">bioreactor metagenome</name>
    <dbReference type="NCBI Taxonomy" id="1076179"/>
    <lineage>
        <taxon>unclassified sequences</taxon>
        <taxon>metagenomes</taxon>
        <taxon>ecological metagenomes</taxon>
    </lineage>
</organism>
<protein>
    <submittedName>
        <fullName evidence="1">Uncharacterized protein</fullName>
    </submittedName>
</protein>
<dbReference type="EMBL" id="VSSQ01072530">
    <property type="protein sequence ID" value="MPN23894.1"/>
    <property type="molecule type" value="Genomic_DNA"/>
</dbReference>
<proteinExistence type="predicted"/>
<comment type="caution">
    <text evidence="1">The sequence shown here is derived from an EMBL/GenBank/DDBJ whole genome shotgun (WGS) entry which is preliminary data.</text>
</comment>